<evidence type="ECO:0000256" key="16">
    <source>
        <dbReference type="ARBA" id="ARBA00068795"/>
    </source>
</evidence>
<evidence type="ECO:0000256" key="6">
    <source>
        <dbReference type="ARBA" id="ARBA00022692"/>
    </source>
</evidence>
<evidence type="ECO:0000313" key="20">
    <source>
        <dbReference type="Proteomes" id="UP000827284"/>
    </source>
</evidence>
<evidence type="ECO:0000256" key="10">
    <source>
        <dbReference type="ARBA" id="ARBA00023055"/>
    </source>
</evidence>
<keyword evidence="10" id="KW-0445">Lipid transport</keyword>
<comment type="similarity">
    <text evidence="2">Belongs to the ATP-dependent AMP-binding enzyme family.</text>
</comment>
<evidence type="ECO:0000256" key="8">
    <source>
        <dbReference type="ARBA" id="ARBA00022840"/>
    </source>
</evidence>
<evidence type="ECO:0000256" key="7">
    <source>
        <dbReference type="ARBA" id="ARBA00022741"/>
    </source>
</evidence>
<dbReference type="InterPro" id="IPR000873">
    <property type="entry name" value="AMP-dep_synth/lig_dom"/>
</dbReference>
<dbReference type="PROSITE" id="PS00455">
    <property type="entry name" value="AMP_BINDING"/>
    <property type="match status" value="1"/>
</dbReference>
<name>A0A9P3H6G2_9FUNG</name>
<keyword evidence="20" id="KW-1185">Reference proteome</keyword>
<dbReference type="InterPro" id="IPR020845">
    <property type="entry name" value="AMP-binding_CS"/>
</dbReference>
<dbReference type="GO" id="GO:0044539">
    <property type="term" value="P:long-chain fatty acid import into cell"/>
    <property type="evidence" value="ECO:0007669"/>
    <property type="project" value="TreeGrafter"/>
</dbReference>
<comment type="caution">
    <text evidence="19">The sequence shown here is derived from an EMBL/GenBank/DDBJ whole genome shotgun (WGS) entry which is preliminary data.</text>
</comment>
<reference evidence="19" key="1">
    <citation type="submission" date="2021-11" db="EMBL/GenBank/DDBJ databases">
        <authorList>
            <person name="Herlambang A."/>
            <person name="Guo Y."/>
            <person name="Takashima Y."/>
            <person name="Nishizawa T."/>
        </authorList>
    </citation>
    <scope>NUCLEOTIDE SEQUENCE</scope>
    <source>
        <strain evidence="19">E1425</strain>
    </source>
</reference>
<dbReference type="GO" id="GO:0009898">
    <property type="term" value="C:cytoplasmic side of plasma membrane"/>
    <property type="evidence" value="ECO:0007669"/>
    <property type="project" value="TreeGrafter"/>
</dbReference>
<sequence>MVAFPVVAAAIPAAMYVSSKMAIPRDARLIKNLIGAKLAYNAIEKNDAVNLTFRFHECYLKHPDREALVFEGRSYSYRDIHLASNKIGNWLLAKGVKRGDIVSLFMQNKPEFIFCWLGLNKIGATGAFINTNLNGKPLTHSLRTATASILIMDTDLSEPIVNSLGEIQAMGYTVYSYGGEAADKGYAIPFASPIDLSQVSDMDTPEHLRRGTTANEIAMLIYTSGTTGLPKAGRFSHSRAALGPLFWTRFYNFSENDRVYLSLPLYHSAAAVLGMCVAWISGATVILARKFSATNFWEDVRSNRATVIQYIGEICRYLLNNPESPLDKVHSVRMAHGNGMRPDVWTRFRDRFGIPLIGEWYASTEGTGALTNYNTGPNGAGAIGYRGTVARLMDKGLRIAKFDIQTEELIRGKNGLCIECGPGEPGELLTLVDSTDPTKDFKGYHDNASATNKKIVSNVFKTGDKYFRTGDILRRDSDGYFYFGDRVGDTFRWKSENVSTAEVSEVLSAYPDCIEVNIYGIQIPGHDGRAGMAAIVAKKTMDWNKFAAFALKNLPRYSVPIFIRIVPELEITGTFKQRKVELVADGMDPSVIKDDMLWLDGHSYKSFTPTEHTRVVSGRAKL</sequence>
<proteinExistence type="inferred from homology"/>
<evidence type="ECO:0000313" key="19">
    <source>
        <dbReference type="EMBL" id="GJJ70607.1"/>
    </source>
</evidence>
<dbReference type="GO" id="GO:0005811">
    <property type="term" value="C:lipid droplet"/>
    <property type="evidence" value="ECO:0007669"/>
    <property type="project" value="TreeGrafter"/>
</dbReference>
<comment type="catalytic activity">
    <reaction evidence="14">
        <text>a very long-chain fatty acid + ATP + CoA = a very long-chain fatty acyl-CoA + AMP + diphosphate</text>
        <dbReference type="Rhea" id="RHEA:54536"/>
        <dbReference type="ChEBI" id="CHEBI:30616"/>
        <dbReference type="ChEBI" id="CHEBI:33019"/>
        <dbReference type="ChEBI" id="CHEBI:57287"/>
        <dbReference type="ChEBI" id="CHEBI:58950"/>
        <dbReference type="ChEBI" id="CHEBI:138261"/>
        <dbReference type="ChEBI" id="CHEBI:456215"/>
    </reaction>
</comment>
<dbReference type="PANTHER" id="PTHR43107">
    <property type="entry name" value="LONG-CHAIN FATTY ACID TRANSPORT PROTEIN"/>
    <property type="match status" value="1"/>
</dbReference>
<dbReference type="InterPro" id="IPR042099">
    <property type="entry name" value="ANL_N_sf"/>
</dbReference>
<keyword evidence="5" id="KW-0436">Ligase</keyword>
<keyword evidence="3" id="KW-0813">Transport</keyword>
<dbReference type="SUPFAM" id="SSF56801">
    <property type="entry name" value="Acetyl-CoA synthetase-like"/>
    <property type="match status" value="1"/>
</dbReference>
<evidence type="ECO:0000256" key="2">
    <source>
        <dbReference type="ARBA" id="ARBA00006432"/>
    </source>
</evidence>
<evidence type="ECO:0000259" key="18">
    <source>
        <dbReference type="Pfam" id="PF00501"/>
    </source>
</evidence>
<gene>
    <name evidence="19" type="ORF">EMPS_02956</name>
</gene>
<dbReference type="PANTHER" id="PTHR43107:SF15">
    <property type="entry name" value="FATTY ACID TRANSPORT PROTEIN 3, ISOFORM A"/>
    <property type="match status" value="1"/>
</dbReference>
<comment type="subcellular location">
    <subcellularLocation>
        <location evidence="1">Cell membrane</location>
        <topology evidence="1">Multi-pass membrane protein</topology>
    </subcellularLocation>
    <subcellularLocation>
        <location evidence="13">Peroxisome membrane</location>
    </subcellularLocation>
</comment>
<evidence type="ECO:0000256" key="15">
    <source>
        <dbReference type="ARBA" id="ARBA00060276"/>
    </source>
</evidence>
<evidence type="ECO:0000256" key="1">
    <source>
        <dbReference type="ARBA" id="ARBA00004651"/>
    </source>
</evidence>
<dbReference type="Pfam" id="PF00501">
    <property type="entry name" value="AMP-binding"/>
    <property type="match status" value="1"/>
</dbReference>
<evidence type="ECO:0000256" key="3">
    <source>
        <dbReference type="ARBA" id="ARBA00022448"/>
    </source>
</evidence>
<keyword evidence="9" id="KW-1133">Transmembrane helix</keyword>
<dbReference type="Gene3D" id="3.40.50.12780">
    <property type="entry name" value="N-terminal domain of ligase-like"/>
    <property type="match status" value="1"/>
</dbReference>
<dbReference type="GO" id="GO:0005524">
    <property type="term" value="F:ATP binding"/>
    <property type="evidence" value="ECO:0007669"/>
    <property type="project" value="UniProtKB-KW"/>
</dbReference>
<evidence type="ECO:0000256" key="13">
    <source>
        <dbReference type="ARBA" id="ARBA00046271"/>
    </source>
</evidence>
<organism evidence="19 20">
    <name type="scientific">Entomortierella parvispora</name>
    <dbReference type="NCBI Taxonomy" id="205924"/>
    <lineage>
        <taxon>Eukaryota</taxon>
        <taxon>Fungi</taxon>
        <taxon>Fungi incertae sedis</taxon>
        <taxon>Mucoromycota</taxon>
        <taxon>Mortierellomycotina</taxon>
        <taxon>Mortierellomycetes</taxon>
        <taxon>Mortierellales</taxon>
        <taxon>Mortierellaceae</taxon>
        <taxon>Entomortierella</taxon>
    </lineage>
</organism>
<keyword evidence="6" id="KW-0812">Transmembrane</keyword>
<dbReference type="Gene3D" id="3.30.300.30">
    <property type="match status" value="1"/>
</dbReference>
<dbReference type="NCBIfam" id="NF006134">
    <property type="entry name" value="PRK08279.1"/>
    <property type="match status" value="1"/>
</dbReference>
<dbReference type="FunFam" id="3.30.300.30:FF:000002">
    <property type="entry name" value="Long-chain fatty acid transport protein 1"/>
    <property type="match status" value="1"/>
</dbReference>
<dbReference type="AlphaFoldDB" id="A0A9P3H6G2"/>
<keyword evidence="11" id="KW-0472">Membrane</keyword>
<feature type="domain" description="AMP-dependent synthetase/ligase" evidence="18">
    <location>
        <begin position="61"/>
        <end position="429"/>
    </location>
</feature>
<keyword evidence="4" id="KW-1003">Cell membrane</keyword>
<keyword evidence="12" id="KW-0576">Peroxisome</keyword>
<keyword evidence="8" id="KW-0067">ATP-binding</keyword>
<evidence type="ECO:0000256" key="5">
    <source>
        <dbReference type="ARBA" id="ARBA00022598"/>
    </source>
</evidence>
<dbReference type="EMBL" id="BQFW01000004">
    <property type="protein sequence ID" value="GJJ70607.1"/>
    <property type="molecule type" value="Genomic_DNA"/>
</dbReference>
<dbReference type="Proteomes" id="UP000827284">
    <property type="component" value="Unassembled WGS sequence"/>
</dbReference>
<dbReference type="FunFam" id="3.40.50.12780:FF:000019">
    <property type="entry name" value="Long-chain fatty acid transporter"/>
    <property type="match status" value="1"/>
</dbReference>
<evidence type="ECO:0000256" key="12">
    <source>
        <dbReference type="ARBA" id="ARBA00023140"/>
    </source>
</evidence>
<evidence type="ECO:0000256" key="17">
    <source>
        <dbReference type="ARBA" id="ARBA00078285"/>
    </source>
</evidence>
<dbReference type="GO" id="GO:0004467">
    <property type="term" value="F:long-chain fatty acid-CoA ligase activity"/>
    <property type="evidence" value="ECO:0007669"/>
    <property type="project" value="TreeGrafter"/>
</dbReference>
<dbReference type="OrthoDB" id="288590at2759"/>
<evidence type="ECO:0000256" key="11">
    <source>
        <dbReference type="ARBA" id="ARBA00023136"/>
    </source>
</evidence>
<dbReference type="GO" id="GO:0005778">
    <property type="term" value="C:peroxisomal membrane"/>
    <property type="evidence" value="ECO:0007669"/>
    <property type="project" value="UniProtKB-SubCell"/>
</dbReference>
<comment type="function">
    <text evidence="15">Acyl-CoA synthetase required for both the import of long chain fatty acids (LCFAs) (C14-C18) and the activation very long chain fatty acids (VLCFAs) (C20-C26) by esterification of the fatty acids into metabolically active CoA-thioesters for subsequent degradation or incorporation into phospholipids. The transport and fatty acyl-CoA synthetase activities are genetically separable and are thus independent activities. Esterifies VLCFAs in the peroxisome matrix. The VLCFAs are actively transported into peroxisomes by a PXA1-PXA2 heterodimeric transporter in the peroxisomal membrane.</text>
</comment>
<keyword evidence="7" id="KW-0547">Nucleotide-binding</keyword>
<accession>A0A9P3H6G2</accession>
<evidence type="ECO:0000256" key="9">
    <source>
        <dbReference type="ARBA" id="ARBA00022989"/>
    </source>
</evidence>
<dbReference type="InterPro" id="IPR045851">
    <property type="entry name" value="AMP-bd_C_sf"/>
</dbReference>
<protein>
    <recommendedName>
        <fullName evidence="16">Very long-chain fatty acid transport protein</fullName>
    </recommendedName>
    <alternativeName>
        <fullName evidence="17">Very-long-chain acyl-CoA synthetase</fullName>
    </alternativeName>
</protein>
<evidence type="ECO:0000256" key="4">
    <source>
        <dbReference type="ARBA" id="ARBA00022475"/>
    </source>
</evidence>
<dbReference type="GO" id="GO:0005324">
    <property type="term" value="F:long-chain fatty acid transmembrane transporter activity"/>
    <property type="evidence" value="ECO:0007669"/>
    <property type="project" value="TreeGrafter"/>
</dbReference>
<evidence type="ECO:0000256" key="14">
    <source>
        <dbReference type="ARBA" id="ARBA00051585"/>
    </source>
</evidence>
<reference evidence="19" key="2">
    <citation type="journal article" date="2022" name="Microbiol. Resour. Announc.">
        <title>Whole-Genome Sequence of Entomortierella parvispora E1425, a Mucoromycotan Fungus Associated with Burkholderiaceae-Related Endosymbiotic Bacteria.</title>
        <authorList>
            <person name="Herlambang A."/>
            <person name="Guo Y."/>
            <person name="Takashima Y."/>
            <person name="Narisawa K."/>
            <person name="Ohta H."/>
            <person name="Nishizawa T."/>
        </authorList>
    </citation>
    <scope>NUCLEOTIDE SEQUENCE</scope>
    <source>
        <strain evidence="19">E1425</strain>
    </source>
</reference>